<evidence type="ECO:0000313" key="2">
    <source>
        <dbReference type="EMBL" id="KIH59027.1"/>
    </source>
</evidence>
<keyword evidence="1" id="KW-1133">Transmembrane helix</keyword>
<gene>
    <name evidence="2" type="ORF">ANCDUO_10756</name>
</gene>
<keyword evidence="3" id="KW-1185">Reference proteome</keyword>
<dbReference type="Proteomes" id="UP000054047">
    <property type="component" value="Unassembled WGS sequence"/>
</dbReference>
<evidence type="ECO:0000256" key="1">
    <source>
        <dbReference type="SAM" id="Phobius"/>
    </source>
</evidence>
<reference evidence="2 3" key="1">
    <citation type="submission" date="2013-12" db="EMBL/GenBank/DDBJ databases">
        <title>Draft genome of the parsitic nematode Ancylostoma duodenale.</title>
        <authorList>
            <person name="Mitreva M."/>
        </authorList>
    </citation>
    <scope>NUCLEOTIDE SEQUENCE [LARGE SCALE GENOMIC DNA]</scope>
    <source>
        <strain evidence="2 3">Zhejiang</strain>
    </source>
</reference>
<accession>A0A0C2D9T1</accession>
<keyword evidence="1" id="KW-0812">Transmembrane</keyword>
<keyword evidence="1" id="KW-0472">Membrane</keyword>
<organism evidence="2 3">
    <name type="scientific">Ancylostoma duodenale</name>
    <dbReference type="NCBI Taxonomy" id="51022"/>
    <lineage>
        <taxon>Eukaryota</taxon>
        <taxon>Metazoa</taxon>
        <taxon>Ecdysozoa</taxon>
        <taxon>Nematoda</taxon>
        <taxon>Chromadorea</taxon>
        <taxon>Rhabditida</taxon>
        <taxon>Rhabditina</taxon>
        <taxon>Rhabditomorpha</taxon>
        <taxon>Strongyloidea</taxon>
        <taxon>Ancylostomatidae</taxon>
        <taxon>Ancylostomatinae</taxon>
        <taxon>Ancylostoma</taxon>
    </lineage>
</organism>
<dbReference type="AlphaFoldDB" id="A0A0C2D9T1"/>
<feature type="transmembrane region" description="Helical" evidence="1">
    <location>
        <begin position="21"/>
        <end position="40"/>
    </location>
</feature>
<protein>
    <submittedName>
        <fullName evidence="2">Uncharacterized protein</fullName>
    </submittedName>
</protein>
<name>A0A0C2D9T1_9BILA</name>
<evidence type="ECO:0000313" key="3">
    <source>
        <dbReference type="Proteomes" id="UP000054047"/>
    </source>
</evidence>
<sequence length="73" mass="8490">MERNRVSMKRYKSKLDRRLGMCIFGCLITIASILCIYGMMHKGVHDELTVYVNRTHQIAKNAEQAELKFVCLL</sequence>
<proteinExistence type="predicted"/>
<dbReference type="EMBL" id="KN732425">
    <property type="protein sequence ID" value="KIH59027.1"/>
    <property type="molecule type" value="Genomic_DNA"/>
</dbReference>
<dbReference type="OrthoDB" id="5834143at2759"/>